<evidence type="ECO:0000259" key="7">
    <source>
        <dbReference type="PROSITE" id="PS51387"/>
    </source>
</evidence>
<feature type="domain" description="FAD-binding PCMH-type" evidence="7">
    <location>
        <begin position="68"/>
        <end position="239"/>
    </location>
</feature>
<accession>A0A3D8RRP8</accession>
<feature type="signal peptide" evidence="6">
    <location>
        <begin position="1"/>
        <end position="23"/>
    </location>
</feature>
<dbReference type="InterPro" id="IPR012951">
    <property type="entry name" value="BBE"/>
</dbReference>
<dbReference type="Pfam" id="PF01565">
    <property type="entry name" value="FAD_binding_4"/>
    <property type="match status" value="1"/>
</dbReference>
<dbReference type="EMBL" id="PVWQ01000007">
    <property type="protein sequence ID" value="RDW76544.1"/>
    <property type="molecule type" value="Genomic_DNA"/>
</dbReference>
<dbReference type="PANTHER" id="PTHR42973">
    <property type="entry name" value="BINDING OXIDOREDUCTASE, PUTATIVE (AFU_ORTHOLOGUE AFUA_1G17690)-RELATED"/>
    <property type="match status" value="1"/>
</dbReference>
<feature type="chain" id="PRO_5017636430" evidence="6">
    <location>
        <begin position="24"/>
        <end position="496"/>
    </location>
</feature>
<organism evidence="8 9">
    <name type="scientific">Aspergillus mulundensis</name>
    <dbReference type="NCBI Taxonomy" id="1810919"/>
    <lineage>
        <taxon>Eukaryota</taxon>
        <taxon>Fungi</taxon>
        <taxon>Dikarya</taxon>
        <taxon>Ascomycota</taxon>
        <taxon>Pezizomycotina</taxon>
        <taxon>Eurotiomycetes</taxon>
        <taxon>Eurotiomycetidae</taxon>
        <taxon>Eurotiales</taxon>
        <taxon>Aspergillaceae</taxon>
        <taxon>Aspergillus</taxon>
        <taxon>Aspergillus subgen. Nidulantes</taxon>
    </lineage>
</organism>
<dbReference type="SUPFAM" id="SSF56176">
    <property type="entry name" value="FAD-binding/transporter-associated domain-like"/>
    <property type="match status" value="1"/>
</dbReference>
<keyword evidence="4" id="KW-0274">FAD</keyword>
<evidence type="ECO:0000256" key="3">
    <source>
        <dbReference type="ARBA" id="ARBA00022729"/>
    </source>
</evidence>
<evidence type="ECO:0000256" key="2">
    <source>
        <dbReference type="ARBA" id="ARBA00022630"/>
    </source>
</evidence>
<dbReference type="AlphaFoldDB" id="A0A3D8RRP8"/>
<dbReference type="RefSeq" id="XP_026602856.1">
    <property type="nucleotide sequence ID" value="XM_026748552.1"/>
</dbReference>
<dbReference type="Pfam" id="PF08031">
    <property type="entry name" value="BBE"/>
    <property type="match status" value="1"/>
</dbReference>
<evidence type="ECO:0000313" key="9">
    <source>
        <dbReference type="Proteomes" id="UP000256690"/>
    </source>
</evidence>
<dbReference type="InterPro" id="IPR006094">
    <property type="entry name" value="Oxid_FAD_bind_N"/>
</dbReference>
<dbReference type="GO" id="GO:0016491">
    <property type="term" value="F:oxidoreductase activity"/>
    <property type="evidence" value="ECO:0007669"/>
    <property type="project" value="UniProtKB-KW"/>
</dbReference>
<dbReference type="InterPro" id="IPR050416">
    <property type="entry name" value="FAD-linked_Oxidoreductase"/>
</dbReference>
<sequence>MLSFLQLMRLLSTLIALIASATCSTNSEDPFNFRALFSPGTTLSSEANVYLPGDAAYSSTNERWSELQSPSYAAAIQPATEEDVAYIVRTAVANNISFLATGSAHSVKPGYTSIRDGINIDLRLLNDLSIDHTGETVTVGAGVTNDPVYNAVYGVQKEVPITTERCLSTIGTMVGGGLGVMQTIHGCLADSLISARVVTATGEILTVSQASHPDLFWAIRGAGANFGIVVSATFQLYDQTNGGRSLDYSFLFSHDQAGSVFELMHSLDDVRGTGAFWSIWARYNHTTKEATLTLRLIVLGNEADAKPHVRSAQALNPRSESVIHRAWNTYGEPTDELCGHGWNAEMWNSGLERTDVPVLVEMWNEYVAFAAEREWFNGFWLFERDTYEGLNEVPEDRRGVGYPWRDTVAYLGFINYIDDARYEDEVHAFIRPLRERLQETMGYEQRRAYVGEAYGDEGPAVWYGAHNLPRLVALKQQWDPEARFGAGMPVPLSLDE</sequence>
<gene>
    <name evidence="8" type="ORF">DSM5745_06536</name>
</gene>
<proteinExistence type="inferred from homology"/>
<name>A0A3D8RRP8_9EURO</name>
<dbReference type="GeneID" id="38116906"/>
<dbReference type="OrthoDB" id="415825at2759"/>
<comment type="similarity">
    <text evidence="1">Belongs to the oxygen-dependent FAD-linked oxidoreductase family.</text>
</comment>
<evidence type="ECO:0000256" key="4">
    <source>
        <dbReference type="ARBA" id="ARBA00022827"/>
    </source>
</evidence>
<evidence type="ECO:0000256" key="6">
    <source>
        <dbReference type="SAM" id="SignalP"/>
    </source>
</evidence>
<dbReference type="InterPro" id="IPR016169">
    <property type="entry name" value="FAD-bd_PCMH_sub2"/>
</dbReference>
<keyword evidence="2" id="KW-0285">Flavoprotein</keyword>
<dbReference type="PANTHER" id="PTHR42973:SF32">
    <property type="entry name" value="FAD-LINKED OXIDOREDUCTASE AFOF"/>
    <property type="match status" value="1"/>
</dbReference>
<comment type="caution">
    <text evidence="8">The sequence shown here is derived from an EMBL/GenBank/DDBJ whole genome shotgun (WGS) entry which is preliminary data.</text>
</comment>
<dbReference type="Gene3D" id="3.30.465.10">
    <property type="match status" value="1"/>
</dbReference>
<dbReference type="Gene3D" id="3.40.462.20">
    <property type="match status" value="1"/>
</dbReference>
<dbReference type="PROSITE" id="PS51387">
    <property type="entry name" value="FAD_PCMH"/>
    <property type="match status" value="1"/>
</dbReference>
<keyword evidence="5" id="KW-0560">Oxidoreductase</keyword>
<reference evidence="8 9" key="1">
    <citation type="journal article" date="2018" name="IMA Fungus">
        <title>IMA Genome-F 9: Draft genome sequence of Annulohypoxylon stygium, Aspergillus mulundensis, Berkeleyomyces basicola (syn. Thielaviopsis basicola), Ceratocystis smalleyi, two Cercospora beticola strains, Coleophoma cylindrospora, Fusarium fracticaudum, Phialophora cf. hyalina, and Morchella septimelata.</title>
        <authorList>
            <person name="Wingfield B.D."/>
            <person name="Bills G.F."/>
            <person name="Dong Y."/>
            <person name="Huang W."/>
            <person name="Nel W.J."/>
            <person name="Swalarsk-Parry B.S."/>
            <person name="Vaghefi N."/>
            <person name="Wilken P.M."/>
            <person name="An Z."/>
            <person name="de Beer Z.W."/>
            <person name="De Vos L."/>
            <person name="Chen L."/>
            <person name="Duong T.A."/>
            <person name="Gao Y."/>
            <person name="Hammerbacher A."/>
            <person name="Kikkert J.R."/>
            <person name="Li Y."/>
            <person name="Li H."/>
            <person name="Li K."/>
            <person name="Li Q."/>
            <person name="Liu X."/>
            <person name="Ma X."/>
            <person name="Naidoo K."/>
            <person name="Pethybridge S.J."/>
            <person name="Sun J."/>
            <person name="Steenkamp E.T."/>
            <person name="van der Nest M.A."/>
            <person name="van Wyk S."/>
            <person name="Wingfield M.J."/>
            <person name="Xiong C."/>
            <person name="Yue Q."/>
            <person name="Zhang X."/>
        </authorList>
    </citation>
    <scope>NUCLEOTIDE SEQUENCE [LARGE SCALE GENOMIC DNA]</scope>
    <source>
        <strain evidence="8 9">DSM 5745</strain>
    </source>
</reference>
<evidence type="ECO:0000256" key="5">
    <source>
        <dbReference type="ARBA" id="ARBA00023002"/>
    </source>
</evidence>
<evidence type="ECO:0000313" key="8">
    <source>
        <dbReference type="EMBL" id="RDW76544.1"/>
    </source>
</evidence>
<dbReference type="InterPro" id="IPR016166">
    <property type="entry name" value="FAD-bd_PCMH"/>
</dbReference>
<keyword evidence="9" id="KW-1185">Reference proteome</keyword>
<dbReference type="Proteomes" id="UP000256690">
    <property type="component" value="Unassembled WGS sequence"/>
</dbReference>
<dbReference type="InterPro" id="IPR036318">
    <property type="entry name" value="FAD-bd_PCMH-like_sf"/>
</dbReference>
<evidence type="ECO:0000256" key="1">
    <source>
        <dbReference type="ARBA" id="ARBA00005466"/>
    </source>
</evidence>
<keyword evidence="3 6" id="KW-0732">Signal</keyword>
<dbReference type="GO" id="GO:0071949">
    <property type="term" value="F:FAD binding"/>
    <property type="evidence" value="ECO:0007669"/>
    <property type="project" value="InterPro"/>
</dbReference>
<dbReference type="STRING" id="1810919.A0A3D8RRP8"/>
<protein>
    <submittedName>
        <fullName evidence="8">FAD binding protein</fullName>
    </submittedName>
</protein>